<name>E9GY77_DAPPU</name>
<reference evidence="1 2" key="1">
    <citation type="journal article" date="2011" name="Science">
        <title>The ecoresponsive genome of Daphnia pulex.</title>
        <authorList>
            <person name="Colbourne J.K."/>
            <person name="Pfrender M.E."/>
            <person name="Gilbert D."/>
            <person name="Thomas W.K."/>
            <person name="Tucker A."/>
            <person name="Oakley T.H."/>
            <person name="Tokishita S."/>
            <person name="Aerts A."/>
            <person name="Arnold G.J."/>
            <person name="Basu M.K."/>
            <person name="Bauer D.J."/>
            <person name="Caceres C.E."/>
            <person name="Carmel L."/>
            <person name="Casola C."/>
            <person name="Choi J.H."/>
            <person name="Detter J.C."/>
            <person name="Dong Q."/>
            <person name="Dusheyko S."/>
            <person name="Eads B.D."/>
            <person name="Frohlich T."/>
            <person name="Geiler-Samerotte K.A."/>
            <person name="Gerlach D."/>
            <person name="Hatcher P."/>
            <person name="Jogdeo S."/>
            <person name="Krijgsveld J."/>
            <person name="Kriventseva E.V."/>
            <person name="Kultz D."/>
            <person name="Laforsch C."/>
            <person name="Lindquist E."/>
            <person name="Lopez J."/>
            <person name="Manak J.R."/>
            <person name="Muller J."/>
            <person name="Pangilinan J."/>
            <person name="Patwardhan R.P."/>
            <person name="Pitluck S."/>
            <person name="Pritham E.J."/>
            <person name="Rechtsteiner A."/>
            <person name="Rho M."/>
            <person name="Rogozin I.B."/>
            <person name="Sakarya O."/>
            <person name="Salamov A."/>
            <person name="Schaack S."/>
            <person name="Shapiro H."/>
            <person name="Shiga Y."/>
            <person name="Skalitzky C."/>
            <person name="Smith Z."/>
            <person name="Souvorov A."/>
            <person name="Sung W."/>
            <person name="Tang Z."/>
            <person name="Tsuchiya D."/>
            <person name="Tu H."/>
            <person name="Vos H."/>
            <person name="Wang M."/>
            <person name="Wolf Y.I."/>
            <person name="Yamagata H."/>
            <person name="Yamada T."/>
            <person name="Ye Y."/>
            <person name="Shaw J.R."/>
            <person name="Andrews J."/>
            <person name="Crease T.J."/>
            <person name="Tang H."/>
            <person name="Lucas S.M."/>
            <person name="Robertson H.M."/>
            <person name="Bork P."/>
            <person name="Koonin E.V."/>
            <person name="Zdobnov E.M."/>
            <person name="Grigoriev I.V."/>
            <person name="Lynch M."/>
            <person name="Boore J.L."/>
        </authorList>
    </citation>
    <scope>NUCLEOTIDE SEQUENCE [LARGE SCALE GENOMIC DNA]</scope>
</reference>
<dbReference type="EMBL" id="GL732574">
    <property type="protein sequence ID" value="EFX75554.1"/>
    <property type="molecule type" value="Genomic_DNA"/>
</dbReference>
<dbReference type="Proteomes" id="UP000000305">
    <property type="component" value="Unassembled WGS sequence"/>
</dbReference>
<organism evidence="1 2">
    <name type="scientific">Daphnia pulex</name>
    <name type="common">Water flea</name>
    <dbReference type="NCBI Taxonomy" id="6669"/>
    <lineage>
        <taxon>Eukaryota</taxon>
        <taxon>Metazoa</taxon>
        <taxon>Ecdysozoa</taxon>
        <taxon>Arthropoda</taxon>
        <taxon>Crustacea</taxon>
        <taxon>Branchiopoda</taxon>
        <taxon>Diplostraca</taxon>
        <taxon>Cladocera</taxon>
        <taxon>Anomopoda</taxon>
        <taxon>Daphniidae</taxon>
        <taxon>Daphnia</taxon>
    </lineage>
</organism>
<gene>
    <name evidence="1" type="ORF">DAPPUDRAFT_250266</name>
</gene>
<sequence>MHGFSEELDVSSDPYDNYDLENELEMIYIDLGIEFDDVETGDEVSVSEILQTSITKGTDEGVREYDFNRRCQLKTPCSTSWNSEFDSVQFIMVQPEDKIQASL</sequence>
<evidence type="ECO:0000313" key="2">
    <source>
        <dbReference type="Proteomes" id="UP000000305"/>
    </source>
</evidence>
<keyword evidence="2" id="KW-1185">Reference proteome</keyword>
<dbReference type="AlphaFoldDB" id="E9GY77"/>
<dbReference type="InParanoid" id="E9GY77"/>
<accession>E9GY77</accession>
<dbReference type="KEGG" id="dpx:DAPPUDRAFT_250266"/>
<protein>
    <submittedName>
        <fullName evidence="1">Uncharacterized protein</fullName>
    </submittedName>
</protein>
<proteinExistence type="predicted"/>
<dbReference type="HOGENOM" id="CLU_2266403_0_0_1"/>
<evidence type="ECO:0000313" key="1">
    <source>
        <dbReference type="EMBL" id="EFX75554.1"/>
    </source>
</evidence>